<accession>A0A7J6RND5</accession>
<dbReference type="Pfam" id="PF08773">
    <property type="entry name" value="CathepsinC_exc"/>
    <property type="match status" value="1"/>
</dbReference>
<feature type="domain" description="Cathepsin C exclusion" evidence="2">
    <location>
        <begin position="231"/>
        <end position="326"/>
    </location>
</feature>
<feature type="region of interest" description="Disordered" evidence="1">
    <location>
        <begin position="49"/>
        <end position="85"/>
    </location>
</feature>
<dbReference type="EMBL" id="JABANM010020839">
    <property type="protein sequence ID" value="KAF4722174.1"/>
    <property type="molecule type" value="Genomic_DNA"/>
</dbReference>
<protein>
    <recommendedName>
        <fullName evidence="2">Cathepsin C exclusion domain-containing protein</fullName>
    </recommendedName>
</protein>
<sequence length="446" mass="50472">GRIREEMPCFANTSNGLVRDDEYVRALTKNLEATTRMLYSVVEQLDGMKQRAEARRDRSRTPRRQHPRRLSLPRRRTASRSLSNSPRRADILASLREFKALSVDRVNDRFVKRQLSDLAQAKPPGLEDRTFHSVMADLPVHCEMNDIAGLWTFSLSEVNNASLVPSFKRDPGASYCGISAPGYSSKFMRAFNDFDDLSQYTYFPESRTFNITLSTRLILVDDGEATQHNRHQLAANTSGLVGSWDMVFDEGFEVRIGAASLFAVSRYRCTEEQSPEECFNNEDAHEESDGHVKGWESLCGETFIGWYHVASADPQTFDYGCWYGRKVAPQSGSVPPPPPSAVSRSPRWGGKYNSNYGDAIFQSILIGQAARLKQDRLRLRGMQHALDHSEPGGRSPLASDLLELFKWQQPDSFRSSCNIDRGIGELPTKTGDTLYDPLPKEWDWRK</sequence>
<dbReference type="InterPro" id="IPR036496">
    <property type="entry name" value="CathepsinC_exc_dom_sf"/>
</dbReference>
<proteinExistence type="predicted"/>
<feature type="non-terminal residue" evidence="3">
    <location>
        <position position="1"/>
    </location>
</feature>
<dbReference type="AlphaFoldDB" id="A0A7J6RND5"/>
<evidence type="ECO:0000259" key="2">
    <source>
        <dbReference type="Pfam" id="PF08773"/>
    </source>
</evidence>
<comment type="caution">
    <text evidence="3">The sequence shown here is derived from an EMBL/GenBank/DDBJ whole genome shotgun (WGS) entry which is preliminary data.</text>
</comment>
<feature type="compositionally biased region" description="Basic residues" evidence="1">
    <location>
        <begin position="61"/>
        <end position="78"/>
    </location>
</feature>
<reference evidence="3 4" key="1">
    <citation type="submission" date="2020-04" db="EMBL/GenBank/DDBJ databases">
        <title>Perkinsus olseni comparative genomics.</title>
        <authorList>
            <person name="Bogema D.R."/>
        </authorList>
    </citation>
    <scope>NUCLEOTIDE SEQUENCE [LARGE SCALE GENOMIC DNA]</scope>
    <source>
        <strain evidence="3">ATCC PRA-205</strain>
    </source>
</reference>
<evidence type="ECO:0000313" key="4">
    <source>
        <dbReference type="Proteomes" id="UP000574390"/>
    </source>
</evidence>
<gene>
    <name evidence="3" type="ORF">FOZ62_032058</name>
</gene>
<dbReference type="SUPFAM" id="SSF75001">
    <property type="entry name" value="Dipeptidyl peptidase I (cathepsin C), exclusion domain"/>
    <property type="match status" value="1"/>
</dbReference>
<organism evidence="3 4">
    <name type="scientific">Perkinsus olseni</name>
    <name type="common">Perkinsus atlanticus</name>
    <dbReference type="NCBI Taxonomy" id="32597"/>
    <lineage>
        <taxon>Eukaryota</taxon>
        <taxon>Sar</taxon>
        <taxon>Alveolata</taxon>
        <taxon>Perkinsozoa</taxon>
        <taxon>Perkinsea</taxon>
        <taxon>Perkinsida</taxon>
        <taxon>Perkinsidae</taxon>
        <taxon>Perkinsus</taxon>
    </lineage>
</organism>
<evidence type="ECO:0000313" key="3">
    <source>
        <dbReference type="EMBL" id="KAF4722174.1"/>
    </source>
</evidence>
<feature type="compositionally biased region" description="Basic and acidic residues" evidence="1">
    <location>
        <begin position="49"/>
        <end position="60"/>
    </location>
</feature>
<feature type="non-terminal residue" evidence="3">
    <location>
        <position position="446"/>
    </location>
</feature>
<dbReference type="Proteomes" id="UP000574390">
    <property type="component" value="Unassembled WGS sequence"/>
</dbReference>
<evidence type="ECO:0000256" key="1">
    <source>
        <dbReference type="SAM" id="MobiDB-lite"/>
    </source>
</evidence>
<dbReference type="Gene3D" id="2.40.128.80">
    <property type="entry name" value="Cathepsin C, exclusion domain"/>
    <property type="match status" value="1"/>
</dbReference>
<name>A0A7J6RND5_PEROL</name>
<dbReference type="InterPro" id="IPR014882">
    <property type="entry name" value="CathepsinC_exc"/>
</dbReference>